<feature type="signal peptide" evidence="1">
    <location>
        <begin position="1"/>
        <end position="19"/>
    </location>
</feature>
<feature type="chain" id="PRO_5020848147" evidence="1">
    <location>
        <begin position="20"/>
        <end position="394"/>
    </location>
</feature>
<keyword evidence="3" id="KW-1185">Reference proteome</keyword>
<dbReference type="AlphaFoldDB" id="A0A4U1CC56"/>
<keyword evidence="1" id="KW-0732">Signal</keyword>
<gene>
    <name evidence="2" type="ORF">FA045_09080</name>
</gene>
<dbReference type="Proteomes" id="UP000310477">
    <property type="component" value="Unassembled WGS sequence"/>
</dbReference>
<evidence type="ECO:0000313" key="2">
    <source>
        <dbReference type="EMBL" id="TKC01380.1"/>
    </source>
</evidence>
<evidence type="ECO:0000313" key="3">
    <source>
        <dbReference type="Proteomes" id="UP000310477"/>
    </source>
</evidence>
<comment type="caution">
    <text evidence="2">The sequence shown here is derived from an EMBL/GenBank/DDBJ whole genome shotgun (WGS) entry which is preliminary data.</text>
</comment>
<dbReference type="OrthoDB" id="1489599at2"/>
<dbReference type="EMBL" id="SWBO01000004">
    <property type="protein sequence ID" value="TKC01380.1"/>
    <property type="molecule type" value="Genomic_DNA"/>
</dbReference>
<dbReference type="Gene3D" id="2.60.40.1120">
    <property type="entry name" value="Carboxypeptidase-like, regulatory domain"/>
    <property type="match status" value="1"/>
</dbReference>
<reference evidence="2 3" key="1">
    <citation type="submission" date="2019-04" db="EMBL/GenBank/DDBJ databases">
        <title>Pedobacter sp. AR-2-6 sp. nov., isolated from Arctic soil.</title>
        <authorList>
            <person name="Dahal R.H."/>
            <person name="Kim D.-U."/>
        </authorList>
    </citation>
    <scope>NUCLEOTIDE SEQUENCE [LARGE SCALE GENOMIC DNA]</scope>
    <source>
        <strain evidence="2 3">AR-2-6</strain>
    </source>
</reference>
<keyword evidence="2" id="KW-0378">Hydrolase</keyword>
<accession>A0A4U1CC56</accession>
<keyword evidence="2" id="KW-0121">Carboxypeptidase</keyword>
<sequence length="394" mass="44471">MKKVAICILLVLGFLQLKAQVIQGKVIDETTGNGIPFVSIGIVGTNNATVSNDNGEFILRTNGYPAKVRASHISYLLSEIDLNEKPENLIIKLNPATLTLNVVTIDPFLGQRILKSALELATANSEIFYYTNAFYRQLTTVNDKPTQIYELFYDLKWNTKRVQGWNARQSRFAEYKDDISFSLNNQSYLTFSYSGYLLPVKGGTFISLNNLADYTITVEKYIDQADQKIAVVSCKYKKAKRKQYHVNSTYYIGLEDSKIYRLENNVYNLPISTSDATAKYPPAVSTIATFNGNGHPVPILESVSTKFLINITSKGIPIKAGINSLLTVYREDNNLSKLNFEELNRKTKDKNVIESIVYDANFWRDNPVVKQTTLEDSFIKMMESKKAFGTMINP</sequence>
<dbReference type="InterPro" id="IPR008969">
    <property type="entry name" value="CarboxyPept-like_regulatory"/>
</dbReference>
<evidence type="ECO:0000256" key="1">
    <source>
        <dbReference type="SAM" id="SignalP"/>
    </source>
</evidence>
<organism evidence="2 3">
    <name type="scientific">Pedobacter cryotolerans</name>
    <dbReference type="NCBI Taxonomy" id="2571270"/>
    <lineage>
        <taxon>Bacteria</taxon>
        <taxon>Pseudomonadati</taxon>
        <taxon>Bacteroidota</taxon>
        <taxon>Sphingobacteriia</taxon>
        <taxon>Sphingobacteriales</taxon>
        <taxon>Sphingobacteriaceae</taxon>
        <taxon>Pedobacter</taxon>
    </lineage>
</organism>
<dbReference type="SUPFAM" id="SSF49464">
    <property type="entry name" value="Carboxypeptidase regulatory domain-like"/>
    <property type="match status" value="1"/>
</dbReference>
<dbReference type="Pfam" id="PF13715">
    <property type="entry name" value="CarbopepD_reg_2"/>
    <property type="match status" value="1"/>
</dbReference>
<dbReference type="GO" id="GO:0004180">
    <property type="term" value="F:carboxypeptidase activity"/>
    <property type="evidence" value="ECO:0007669"/>
    <property type="project" value="UniProtKB-KW"/>
</dbReference>
<name>A0A4U1CC56_9SPHI</name>
<protein>
    <submittedName>
        <fullName evidence="2">Carboxypeptidase-like regulatory domain-containing protein</fullName>
    </submittedName>
</protein>
<dbReference type="RefSeq" id="WP_136876711.1">
    <property type="nucleotide sequence ID" value="NZ_SWBO01000004.1"/>
</dbReference>
<keyword evidence="2" id="KW-0645">Protease</keyword>
<proteinExistence type="predicted"/>